<evidence type="ECO:0000256" key="1">
    <source>
        <dbReference type="SAM" id="SignalP"/>
    </source>
</evidence>
<evidence type="ECO:0000313" key="2">
    <source>
        <dbReference type="EMBL" id="MCS3711370.1"/>
    </source>
</evidence>
<organism evidence="2 3">
    <name type="scientific">Salinibacter ruber</name>
    <dbReference type="NCBI Taxonomy" id="146919"/>
    <lineage>
        <taxon>Bacteria</taxon>
        <taxon>Pseudomonadati</taxon>
        <taxon>Rhodothermota</taxon>
        <taxon>Rhodothermia</taxon>
        <taxon>Rhodothermales</taxon>
        <taxon>Salinibacteraceae</taxon>
        <taxon>Salinibacter</taxon>
    </lineage>
</organism>
<feature type="signal peptide" evidence="1">
    <location>
        <begin position="1"/>
        <end position="22"/>
    </location>
</feature>
<name>A0A9X2TGA0_9BACT</name>
<keyword evidence="1" id="KW-0732">Signal</keyword>
<dbReference type="EMBL" id="JANUAE010000013">
    <property type="protein sequence ID" value="MCS3711370.1"/>
    <property type="molecule type" value="Genomic_DNA"/>
</dbReference>
<dbReference type="RefSeq" id="WP_011405258.1">
    <property type="nucleotide sequence ID" value="NZ_CALTRY010000009.1"/>
</dbReference>
<accession>A0A9X2TGA0</accession>
<feature type="chain" id="PRO_5041195095" description="Outer membrane protein beta-barrel domain-containing protein" evidence="1">
    <location>
        <begin position="23"/>
        <end position="169"/>
    </location>
</feature>
<evidence type="ECO:0000313" key="3">
    <source>
        <dbReference type="Proteomes" id="UP001155057"/>
    </source>
</evidence>
<gene>
    <name evidence="2" type="ORF">GGP61_003003</name>
</gene>
<sequence>MRTVLPLLCLVFVLSAAAPAHAQLRETAQQNSSVVTQLYDTGSDATDALGNLFGAEDFRMSHSYQMSFSSFGGSTSSVGMYTNSMMWQFNSDLAARVDVGVSHPLASNNAFGNQEARVFLRNAEVAYKPSDNMKIHFQVRQSPRGRHASPYGYRHRRGAFASTAPLLPN</sequence>
<protein>
    <recommendedName>
        <fullName evidence="4">Outer membrane protein beta-barrel domain-containing protein</fullName>
    </recommendedName>
</protein>
<dbReference type="AlphaFoldDB" id="A0A9X2TGA0"/>
<proteinExistence type="predicted"/>
<evidence type="ECO:0008006" key="4">
    <source>
        <dbReference type="Google" id="ProtNLM"/>
    </source>
</evidence>
<dbReference type="Proteomes" id="UP001155057">
    <property type="component" value="Unassembled WGS sequence"/>
</dbReference>
<comment type="caution">
    <text evidence="2">The sequence shown here is derived from an EMBL/GenBank/DDBJ whole genome shotgun (WGS) entry which is preliminary data.</text>
</comment>
<reference evidence="2" key="1">
    <citation type="submission" date="2022-08" db="EMBL/GenBank/DDBJ databases">
        <title>Genomic Encyclopedia of Type Strains, Phase V (KMG-V): Genome sequencing to study the core and pangenomes of soil and plant-associated prokaryotes.</title>
        <authorList>
            <person name="Whitman W."/>
        </authorList>
    </citation>
    <scope>NUCLEOTIDE SEQUENCE</scope>
    <source>
        <strain evidence="2">SP3049</strain>
    </source>
</reference>